<reference evidence="1 2" key="1">
    <citation type="submission" date="2018-08" db="EMBL/GenBank/DDBJ databases">
        <title>A genome reference for cultivated species of the human gut microbiota.</title>
        <authorList>
            <person name="Zou Y."/>
            <person name="Xue W."/>
            <person name="Luo G."/>
        </authorList>
    </citation>
    <scope>NUCLEOTIDE SEQUENCE [LARGE SCALE GENOMIC DNA]</scope>
    <source>
        <strain evidence="1 2">AM31-10</strain>
    </source>
</reference>
<name>A0A414FLT5_9BACT</name>
<dbReference type="AlphaFoldDB" id="A0A414FLT5"/>
<evidence type="ECO:0000313" key="2">
    <source>
        <dbReference type="Proteomes" id="UP000284361"/>
    </source>
</evidence>
<sequence>MLLKEFWEGLKKETQQTLRQIEATEKDILKRAYSCALALADANSNLKTFIIHYQFENEAEEIWFFKHAKPVLVSQLIYYCQVYNIEMNRPVGGLAIQREYLNNELENLQDYIDRRPEFYSYYRLGATESDVNYFTRDKFVLGHQYLEPTISEREPLYSTNCDYKLAKILANEQLEIMLKSQLDELERPAEDKAQLPWTTKKTFLIELLYALDSFRAFGRIPLKRVVAVVQKLMGIDLGNVSSAFAEMRTRNDPTPFLDALKDSLLQRMKRNDERRGR</sequence>
<comment type="caution">
    <text evidence="1">The sequence shown here is derived from an EMBL/GenBank/DDBJ whole genome shotgun (WGS) entry which is preliminary data.</text>
</comment>
<evidence type="ECO:0000313" key="1">
    <source>
        <dbReference type="EMBL" id="RHD49734.1"/>
    </source>
</evidence>
<dbReference type="Proteomes" id="UP000284361">
    <property type="component" value="Unassembled WGS sequence"/>
</dbReference>
<proteinExistence type="predicted"/>
<organism evidence="1 2">
    <name type="scientific">Phocaeicola plebeius</name>
    <dbReference type="NCBI Taxonomy" id="310297"/>
    <lineage>
        <taxon>Bacteria</taxon>
        <taxon>Pseudomonadati</taxon>
        <taxon>Bacteroidota</taxon>
        <taxon>Bacteroidia</taxon>
        <taxon>Bacteroidales</taxon>
        <taxon>Bacteroidaceae</taxon>
        <taxon>Phocaeicola</taxon>
    </lineage>
</organism>
<dbReference type="Pfam" id="PF09357">
    <property type="entry name" value="RteC"/>
    <property type="match status" value="1"/>
</dbReference>
<gene>
    <name evidence="1" type="ORF">DW789_13875</name>
</gene>
<dbReference type="EMBL" id="QSJG01000038">
    <property type="protein sequence ID" value="RHD49734.1"/>
    <property type="molecule type" value="Genomic_DNA"/>
</dbReference>
<dbReference type="InterPro" id="IPR018534">
    <property type="entry name" value="Tet_reg_excision_RteC"/>
</dbReference>
<dbReference type="RefSeq" id="WP_118166002.1">
    <property type="nucleotide sequence ID" value="NZ_QSJG01000038.1"/>
</dbReference>
<protein>
    <submittedName>
        <fullName evidence="1">RteC protein</fullName>
    </submittedName>
</protein>
<accession>A0A414FLT5</accession>